<comment type="caution">
    <text evidence="2">The sequence shown here is derived from an EMBL/GenBank/DDBJ whole genome shotgun (WGS) entry which is preliminary data.</text>
</comment>
<dbReference type="HOGENOM" id="CLU_058196_0_0_9"/>
<evidence type="ECO:0000256" key="1">
    <source>
        <dbReference type="SAM" id="Phobius"/>
    </source>
</evidence>
<gene>
    <name evidence="2" type="ORF">HMPREF1983_00864</name>
</gene>
<dbReference type="InterPro" id="IPR007487">
    <property type="entry name" value="ABC_transpt-TYRBP-like"/>
</dbReference>
<dbReference type="CDD" id="cd06325">
    <property type="entry name" value="PBP1_ABC_unchar_transporter"/>
    <property type="match status" value="1"/>
</dbReference>
<organism evidence="2 3">
    <name type="scientific">Gemella bergeri ATCC 700627</name>
    <dbReference type="NCBI Taxonomy" id="1321820"/>
    <lineage>
        <taxon>Bacteria</taxon>
        <taxon>Bacillati</taxon>
        <taxon>Bacillota</taxon>
        <taxon>Bacilli</taxon>
        <taxon>Bacillales</taxon>
        <taxon>Gemellaceae</taxon>
        <taxon>Gemella</taxon>
    </lineage>
</organism>
<dbReference type="PANTHER" id="PTHR35271:SF1">
    <property type="entry name" value="ABC TRANSPORTER, SUBSTRATE-BINDING LIPOPROTEIN"/>
    <property type="match status" value="1"/>
</dbReference>
<proteinExistence type="predicted"/>
<reference evidence="2 3" key="1">
    <citation type="submission" date="2013-08" db="EMBL/GenBank/DDBJ databases">
        <authorList>
            <person name="Weinstock G."/>
            <person name="Sodergren E."/>
            <person name="Wylie T."/>
            <person name="Fulton L."/>
            <person name="Fulton R."/>
            <person name="Fronick C."/>
            <person name="O'Laughlin M."/>
            <person name="Godfrey J."/>
            <person name="Miner T."/>
            <person name="Herter B."/>
            <person name="Appelbaum E."/>
            <person name="Cordes M."/>
            <person name="Lek S."/>
            <person name="Wollam A."/>
            <person name="Pepin K.H."/>
            <person name="Palsikar V.B."/>
            <person name="Mitreva M."/>
            <person name="Wilson R.K."/>
        </authorList>
    </citation>
    <scope>NUCLEOTIDE SEQUENCE [LARGE SCALE GENOMIC DNA]</scope>
    <source>
        <strain evidence="2 3">ATCC 700627</strain>
    </source>
</reference>
<dbReference type="InterPro" id="IPR028082">
    <property type="entry name" value="Peripla_BP_I"/>
</dbReference>
<name>U2RX44_9BACL</name>
<protein>
    <submittedName>
        <fullName evidence="2">ABC transporter substrate binding protein</fullName>
    </submittedName>
</protein>
<keyword evidence="1" id="KW-0472">Membrane</keyword>
<dbReference type="eggNOG" id="COG2984">
    <property type="taxonomic scope" value="Bacteria"/>
</dbReference>
<evidence type="ECO:0000313" key="3">
    <source>
        <dbReference type="Proteomes" id="UP000016637"/>
    </source>
</evidence>
<accession>U2RX44</accession>
<dbReference type="SUPFAM" id="SSF53822">
    <property type="entry name" value="Periplasmic binding protein-like I"/>
    <property type="match status" value="1"/>
</dbReference>
<feature type="transmembrane region" description="Helical" evidence="1">
    <location>
        <begin position="45"/>
        <end position="65"/>
    </location>
</feature>
<dbReference type="Pfam" id="PF04392">
    <property type="entry name" value="ABC_sub_bind"/>
    <property type="match status" value="1"/>
</dbReference>
<dbReference type="InterPro" id="IPR047776">
    <property type="entry name" value="ABC_SBP_TrpX-like"/>
</dbReference>
<dbReference type="EMBL" id="AWVP01000056">
    <property type="protein sequence ID" value="ERK58123.1"/>
    <property type="molecule type" value="Genomic_DNA"/>
</dbReference>
<dbReference type="NCBIfam" id="NF041285">
    <property type="entry name" value="ABC_SBP_TrpX"/>
    <property type="match status" value="1"/>
</dbReference>
<keyword evidence="1" id="KW-1133">Transmembrane helix</keyword>
<dbReference type="PATRIC" id="fig|1321820.3.peg.841"/>
<dbReference type="AlphaFoldDB" id="U2RX44"/>
<dbReference type="PANTHER" id="PTHR35271">
    <property type="entry name" value="ABC TRANSPORTER, SUBSTRATE-BINDING LIPOPROTEIN-RELATED"/>
    <property type="match status" value="1"/>
</dbReference>
<dbReference type="Gene3D" id="3.40.50.2300">
    <property type="match status" value="2"/>
</dbReference>
<sequence>MVFYYTLVYIKTVGIIPVVFFHIDTLRKYNKNIINKFKGDIKMKINKIFVAFAVLLVCVLGYGVYTHNKGNETSKQQENKEVKVGVLQLLSHPALDQIYKGLEDGLAKEGYVVGKNLKIDLQNAQGDQSNLASMGQKLVSDNNDILVGITTPATLSLSNSTKDKPIIMAGITYPVEAGLIQTEDKPGNNITGVSDRTPIKQQLEIMKKVLPNMKKVGILYTASEDNAVKQAQEAEKLAKELGLETKTATVANTNDIQQVTENLASQTDAIFVPIDNTIASAMATVVKVTDAKKIPVFPSADTMVADGGVLGLGVDQYKIGLETAKVVAKVLKGEDTKTMPIVLANEGVIYLNEAKAKQLGIEIPKDIKDKAKIVDKK</sequence>
<dbReference type="Proteomes" id="UP000016637">
    <property type="component" value="Unassembled WGS sequence"/>
</dbReference>
<keyword evidence="1" id="KW-0812">Transmembrane</keyword>
<evidence type="ECO:0000313" key="2">
    <source>
        <dbReference type="EMBL" id="ERK58123.1"/>
    </source>
</evidence>
<feature type="transmembrane region" description="Helical" evidence="1">
    <location>
        <begin position="6"/>
        <end position="24"/>
    </location>
</feature>
<keyword evidence="3" id="KW-1185">Reference proteome</keyword>